<comment type="subcellular location">
    <subcellularLocation>
        <location evidence="7">Cytoplasm</location>
    </subcellularLocation>
</comment>
<evidence type="ECO:0000256" key="2">
    <source>
        <dbReference type="ARBA" id="ARBA00022490"/>
    </source>
</evidence>
<comment type="catalytic activity">
    <reaction evidence="6 7">
        <text>diphosphate + H2O = 2 phosphate + H(+)</text>
        <dbReference type="Rhea" id="RHEA:24576"/>
        <dbReference type="ChEBI" id="CHEBI:15377"/>
        <dbReference type="ChEBI" id="CHEBI:15378"/>
        <dbReference type="ChEBI" id="CHEBI:33019"/>
        <dbReference type="ChEBI" id="CHEBI:43474"/>
        <dbReference type="EC" id="3.6.1.1"/>
    </reaction>
</comment>
<dbReference type="GO" id="GO:0005737">
    <property type="term" value="C:cytoplasm"/>
    <property type="evidence" value="ECO:0007669"/>
    <property type="project" value="UniProtKB-SubCell"/>
</dbReference>
<dbReference type="CDD" id="cd00412">
    <property type="entry name" value="pyrophosphatase"/>
    <property type="match status" value="1"/>
</dbReference>
<dbReference type="Pfam" id="PF00719">
    <property type="entry name" value="Pyrophosphatase"/>
    <property type="match status" value="1"/>
</dbReference>
<dbReference type="HAMAP" id="MF_00209">
    <property type="entry name" value="Inorganic_PPase"/>
    <property type="match status" value="1"/>
</dbReference>
<dbReference type="GO" id="GO:0006796">
    <property type="term" value="P:phosphate-containing compound metabolic process"/>
    <property type="evidence" value="ECO:0007669"/>
    <property type="project" value="InterPro"/>
</dbReference>
<feature type="binding site" evidence="7">
    <location>
        <position position="101"/>
    </location>
    <ligand>
        <name>Mg(2+)</name>
        <dbReference type="ChEBI" id="CHEBI:18420"/>
        <label>1</label>
    </ligand>
</feature>
<feature type="binding site" evidence="7">
    <location>
        <position position="69"/>
    </location>
    <ligand>
        <name>Mg(2+)</name>
        <dbReference type="ChEBI" id="CHEBI:18420"/>
        <label>2</label>
    </ligand>
</feature>
<reference evidence="8 9" key="1">
    <citation type="journal article" date="2016" name="Nat. Commun.">
        <title>Thousands of microbial genomes shed light on interconnected biogeochemical processes in an aquifer system.</title>
        <authorList>
            <person name="Anantharaman K."/>
            <person name="Brown C.T."/>
            <person name="Hug L.A."/>
            <person name="Sharon I."/>
            <person name="Castelle C.J."/>
            <person name="Probst A.J."/>
            <person name="Thomas B.C."/>
            <person name="Singh A."/>
            <person name="Wilkins M.J."/>
            <person name="Karaoz U."/>
            <person name="Brodie E.L."/>
            <person name="Williams K.H."/>
            <person name="Hubbard S.S."/>
            <person name="Banfield J.F."/>
        </authorList>
    </citation>
    <scope>NUCLEOTIDE SEQUENCE [LARGE SCALE GENOMIC DNA]</scope>
</reference>
<feature type="binding site" evidence="7">
    <location>
        <position position="69"/>
    </location>
    <ligand>
        <name>Mg(2+)</name>
        <dbReference type="ChEBI" id="CHEBI:18420"/>
        <label>1</label>
    </ligand>
</feature>
<feature type="binding site" evidence="7">
    <location>
        <position position="42"/>
    </location>
    <ligand>
        <name>substrate</name>
    </ligand>
</feature>
<evidence type="ECO:0000256" key="7">
    <source>
        <dbReference type="HAMAP-Rule" id="MF_00209"/>
    </source>
</evidence>
<evidence type="ECO:0000256" key="3">
    <source>
        <dbReference type="ARBA" id="ARBA00022723"/>
    </source>
</evidence>
<dbReference type="GO" id="GO:0004427">
    <property type="term" value="F:inorganic diphosphate phosphatase activity"/>
    <property type="evidence" value="ECO:0007669"/>
    <property type="project" value="UniProtKB-UniRule"/>
</dbReference>
<feature type="binding site" evidence="7">
    <location>
        <position position="64"/>
    </location>
    <ligand>
        <name>Mg(2+)</name>
        <dbReference type="ChEBI" id="CHEBI:18420"/>
        <label>1</label>
    </ligand>
</feature>
<evidence type="ECO:0000313" key="9">
    <source>
        <dbReference type="Proteomes" id="UP000178099"/>
    </source>
</evidence>
<comment type="cofactor">
    <cofactor evidence="1 7">
        <name>Mg(2+)</name>
        <dbReference type="ChEBI" id="CHEBI:18420"/>
    </cofactor>
</comment>
<feature type="binding site" evidence="7">
    <location>
        <position position="138"/>
    </location>
    <ligand>
        <name>substrate</name>
    </ligand>
</feature>
<dbReference type="AlphaFoldDB" id="A0A1G2D852"/>
<dbReference type="Gene3D" id="3.90.80.10">
    <property type="entry name" value="Inorganic pyrophosphatase"/>
    <property type="match status" value="1"/>
</dbReference>
<dbReference type="InterPro" id="IPR008162">
    <property type="entry name" value="Pyrophosphatase"/>
</dbReference>
<comment type="caution">
    <text evidence="8">The sequence shown here is derived from an EMBL/GenBank/DDBJ whole genome shotgun (WGS) entry which is preliminary data.</text>
</comment>
<comment type="similarity">
    <text evidence="7">Belongs to the PPase family.</text>
</comment>
<protein>
    <recommendedName>
        <fullName evidence="7">Inorganic pyrophosphatase</fullName>
        <ecNumber evidence="7">3.6.1.1</ecNumber>
    </recommendedName>
    <alternativeName>
        <fullName evidence="7">Pyrophosphate phospho-hydrolase</fullName>
        <shortName evidence="7">PPase</shortName>
    </alternativeName>
</protein>
<name>A0A1G2D852_9BACT</name>
<dbReference type="SUPFAM" id="SSF50324">
    <property type="entry name" value="Inorganic pyrophosphatase"/>
    <property type="match status" value="1"/>
</dbReference>
<dbReference type="GO" id="GO:0000287">
    <property type="term" value="F:magnesium ion binding"/>
    <property type="evidence" value="ECO:0007669"/>
    <property type="project" value="UniProtKB-UniRule"/>
</dbReference>
<organism evidence="8 9">
    <name type="scientific">Candidatus Lloydbacteria bacterium RIFCSPHIGHO2_02_FULL_51_22</name>
    <dbReference type="NCBI Taxonomy" id="1798663"/>
    <lineage>
        <taxon>Bacteria</taxon>
        <taxon>Candidatus Lloydiibacteriota</taxon>
    </lineage>
</organism>
<dbReference type="Proteomes" id="UP000178099">
    <property type="component" value="Unassembled WGS sequence"/>
</dbReference>
<evidence type="ECO:0000256" key="5">
    <source>
        <dbReference type="ARBA" id="ARBA00022842"/>
    </source>
</evidence>
<keyword evidence="4 7" id="KW-0378">Hydrolase</keyword>
<dbReference type="FunFam" id="3.90.80.10:FF:000003">
    <property type="entry name" value="Inorganic pyrophosphatase"/>
    <property type="match status" value="1"/>
</dbReference>
<dbReference type="PANTHER" id="PTHR10286">
    <property type="entry name" value="INORGANIC PYROPHOSPHATASE"/>
    <property type="match status" value="1"/>
</dbReference>
<dbReference type="InterPro" id="IPR036649">
    <property type="entry name" value="Pyrophosphatase_sf"/>
</dbReference>
<feature type="binding site" evidence="7">
    <location>
        <position position="28"/>
    </location>
    <ligand>
        <name>substrate</name>
    </ligand>
</feature>
<proteinExistence type="inferred from homology"/>
<dbReference type="EMBL" id="MHLN01000048">
    <property type="protein sequence ID" value="OGZ09652.1"/>
    <property type="molecule type" value="Genomic_DNA"/>
</dbReference>
<feature type="binding site" evidence="7">
    <location>
        <position position="54"/>
    </location>
    <ligand>
        <name>substrate</name>
    </ligand>
</feature>
<evidence type="ECO:0000256" key="1">
    <source>
        <dbReference type="ARBA" id="ARBA00001946"/>
    </source>
</evidence>
<gene>
    <name evidence="7" type="primary">ppa</name>
    <name evidence="8" type="ORF">A3D67_00975</name>
</gene>
<evidence type="ECO:0000256" key="6">
    <source>
        <dbReference type="ARBA" id="ARBA00047820"/>
    </source>
</evidence>
<evidence type="ECO:0000256" key="4">
    <source>
        <dbReference type="ARBA" id="ARBA00022801"/>
    </source>
</evidence>
<evidence type="ECO:0000313" key="8">
    <source>
        <dbReference type="EMBL" id="OGZ09652.1"/>
    </source>
</evidence>
<comment type="subunit">
    <text evidence="7">Homohexamer.</text>
</comment>
<accession>A0A1G2D852</accession>
<sequence>MNFLHDIPHGDTKKLNAIIEIPKFSRIKYEVDKATGLIKFDRVLYSPMHYPANYGFVPQTWWADEDPLDMLVLGEEPIAPGVLVVVRPIGALEMNDGGDDDLKMLGVPTEDPRFATIHDISDITPHLLKEIAHFFSRYKELQKKEVKVGDWLGKDAAFSAVEKAVALYKKKFSK</sequence>
<dbReference type="EC" id="3.6.1.1" evidence="7"/>
<keyword evidence="5 7" id="KW-0460">Magnesium</keyword>
<keyword evidence="3 7" id="KW-0479">Metal-binding</keyword>
<keyword evidence="2 7" id="KW-0963">Cytoplasm</keyword>
<comment type="function">
    <text evidence="7">Catalyzes the hydrolysis of inorganic pyrophosphate (PPi) forming two phosphate ions.</text>
</comment>